<dbReference type="EMBL" id="JBHMEC010000030">
    <property type="protein sequence ID" value="MFB9151581.1"/>
    <property type="molecule type" value="Genomic_DNA"/>
</dbReference>
<accession>A0ABV5I4G1</accession>
<dbReference type="RefSeq" id="WP_377071198.1">
    <property type="nucleotide sequence ID" value="NZ_JBHMEC010000030.1"/>
</dbReference>
<evidence type="ECO:0008006" key="3">
    <source>
        <dbReference type="Google" id="ProtNLM"/>
    </source>
</evidence>
<organism evidence="1 2">
    <name type="scientific">Roseovarius ramblicola</name>
    <dbReference type="NCBI Taxonomy" id="2022336"/>
    <lineage>
        <taxon>Bacteria</taxon>
        <taxon>Pseudomonadati</taxon>
        <taxon>Pseudomonadota</taxon>
        <taxon>Alphaproteobacteria</taxon>
        <taxon>Rhodobacterales</taxon>
        <taxon>Roseobacteraceae</taxon>
        <taxon>Roseovarius</taxon>
    </lineage>
</organism>
<name>A0ABV5I4G1_9RHOB</name>
<comment type="caution">
    <text evidence="1">The sequence shown here is derived from an EMBL/GenBank/DDBJ whole genome shotgun (WGS) entry which is preliminary data.</text>
</comment>
<protein>
    <recommendedName>
        <fullName evidence="3">Restriction endonuclease type IV Mrr domain-containing protein</fullName>
    </recommendedName>
</protein>
<keyword evidence="2" id="KW-1185">Reference proteome</keyword>
<evidence type="ECO:0000313" key="1">
    <source>
        <dbReference type="EMBL" id="MFB9151581.1"/>
    </source>
</evidence>
<dbReference type="Proteomes" id="UP001589670">
    <property type="component" value="Unassembled WGS sequence"/>
</dbReference>
<evidence type="ECO:0000313" key="2">
    <source>
        <dbReference type="Proteomes" id="UP001589670"/>
    </source>
</evidence>
<gene>
    <name evidence="1" type="ORF">ACFFU4_17640</name>
</gene>
<proteinExistence type="predicted"/>
<sequence>MAKSEAAKSGLLTDLEDTVLMIEGISVDVVSDIVTNIIRGPLIEYTQEACEQYGIPLTSGVVSGPLWYQTNKKWDELYVQLPTVDDERLLLVPKEIVRQDMDYDLAKYYRHYILEHLRKQELAANSDLVQILRSGKKKGQPKVYIKDLKEKYGTGKPAVVHQTLANPELLRAYKEEHSNPSKPLTHRTIAEISGSETPDWDKLLDNVVSLPPGNNSAHHYENAVEALLSALMYPALAHPRAQHEIHDGRKRIDITYSNMGRGSFFEWLSRHYSSAHIFFECKNYGKELDNPALDQIAGRFSPSRGQVGFIVCRELADPALFAKRCRDTAKDHRGYVMALDDSDLAALVDTAKTDTLGFFDLALLRAKFNFLVS</sequence>
<reference evidence="1 2" key="1">
    <citation type="submission" date="2024-09" db="EMBL/GenBank/DDBJ databases">
        <authorList>
            <person name="Sun Q."/>
            <person name="Mori K."/>
        </authorList>
    </citation>
    <scope>NUCLEOTIDE SEQUENCE [LARGE SCALE GENOMIC DNA]</scope>
    <source>
        <strain evidence="1 2">CECT 9424</strain>
    </source>
</reference>